<organism evidence="12 13">
    <name type="scientific">Momordica charantia</name>
    <name type="common">Bitter gourd</name>
    <name type="synonym">Balsam pear</name>
    <dbReference type="NCBI Taxonomy" id="3673"/>
    <lineage>
        <taxon>Eukaryota</taxon>
        <taxon>Viridiplantae</taxon>
        <taxon>Streptophyta</taxon>
        <taxon>Embryophyta</taxon>
        <taxon>Tracheophyta</taxon>
        <taxon>Spermatophyta</taxon>
        <taxon>Magnoliopsida</taxon>
        <taxon>eudicotyledons</taxon>
        <taxon>Gunneridae</taxon>
        <taxon>Pentapetalae</taxon>
        <taxon>rosids</taxon>
        <taxon>fabids</taxon>
        <taxon>Cucurbitales</taxon>
        <taxon>Cucurbitaceae</taxon>
        <taxon>Momordiceae</taxon>
        <taxon>Momordica</taxon>
    </lineage>
</organism>
<dbReference type="Gene3D" id="1.10.8.60">
    <property type="match status" value="2"/>
</dbReference>
<dbReference type="InterPro" id="IPR047533">
    <property type="entry name" value="RecA-like_PEX6_r2"/>
</dbReference>
<evidence type="ECO:0000256" key="4">
    <source>
        <dbReference type="ARBA" id="ARBA00022741"/>
    </source>
</evidence>
<comment type="subcellular location">
    <subcellularLocation>
        <location evidence="1">Membrane</location>
    </subcellularLocation>
</comment>
<dbReference type="GO" id="GO:0005524">
    <property type="term" value="F:ATP binding"/>
    <property type="evidence" value="ECO:0007669"/>
    <property type="project" value="UniProtKB-KW"/>
</dbReference>
<evidence type="ECO:0000259" key="11">
    <source>
        <dbReference type="SMART" id="SM00382"/>
    </source>
</evidence>
<dbReference type="InterPro" id="IPR003959">
    <property type="entry name" value="ATPase_AAA_core"/>
</dbReference>
<sequence>MGLDFVGGGDGGLVLRDARKEIGLGGARREMEDTELEEGEACSYQNNEDFDSNIDPDVALSYIESMVERRRPLVLNSTKALVSSVLNSSPLTEKSRVAGEDKLSVDSEPPELQLQTGILRFDEDRDENSVRKSFSFDDSAVVGVSMSVLKRLSITSGSLVLVKNLESNAQRIAQAVVLDPPNTNECTSDVKKSSPGHAMLVFPSYNFPQNGQQPVDSDTAFISPLLAFNLDFHISCLGSLVNRGQETLASYFQAKVDGSPSGEGAVASVIKVGLKPLVKLLRYASHLRVSFVKVPECGILESINGRSSIEAEHRQEVIDLALQTYFEVDRFLARGDIFSVQVDQNCRSTFCIPCNKSMGKRSDGIIYFKVVAMEPSEEPVLRISRIQTALVLGGSVRSALPPDLLVALPRMFAPVQTNAVKLLASILAPPLCPSPLSSRYRISVLLYGIAGCGKRTVIRYVACRLGLHVVEFSCHDIMGSSEKRASAALAQAFKMAQRYSPTILLLRHFDVFRNLGSNEGSPNDQLGIPTEVASVIKEFTEPVSDEEDACYQGEGNQIFEKSKAFRHPVLLVAAADSCEGLPTSIRRCFSHELKMDPLTEEHRIEILSQCLQSAPEFLPSTNVEDFIKEIASQTSGFMPRDLHALIADAGANLLTKINPQSNKVADETFESRLRSRILTDKSCEENPLIMEKEDFNLSLDRSKKRNASALGAPKVPNVKWEDVGGLEDVKKSIMDTVQLPLLHKDLFSSGLRKRSGVLLYGPPGTGKTLLAKAVATECSLNFLSVKGPELINMYIGESEKNVRDIFQKARSARPCVIFFDELDSLAPARGVSGDSGGVMDRVVSQMLAEIDGLNDSSQDLFIIGASNRPDLIDPALLRPGRFDKLLYVGVNSEASYRERVLKALTRKFKLDENISLLSIAKKCPPNFTGADMYALCADAWFHAAKRKVISSDSSSSLDDQDDAVIVEYGDFVEVLKELSPSLSLAELKKYEQLRDQFEGA</sequence>
<dbReference type="Pfam" id="PF00004">
    <property type="entry name" value="AAA"/>
    <property type="match status" value="2"/>
</dbReference>
<evidence type="ECO:0000256" key="8">
    <source>
        <dbReference type="ARBA" id="ARBA00034811"/>
    </source>
</evidence>
<dbReference type="InterPro" id="IPR003593">
    <property type="entry name" value="AAA+_ATPase"/>
</dbReference>
<keyword evidence="12" id="KW-1185">Reference proteome</keyword>
<keyword evidence="4" id="KW-0547">Nucleotide-binding</keyword>
<dbReference type="GO" id="GO:0005778">
    <property type="term" value="C:peroxisomal membrane"/>
    <property type="evidence" value="ECO:0007669"/>
    <property type="project" value="TreeGrafter"/>
</dbReference>
<evidence type="ECO:0000256" key="3">
    <source>
        <dbReference type="ARBA" id="ARBA00022593"/>
    </source>
</evidence>
<keyword evidence="5" id="KW-0378">Hydrolase</keyword>
<name>A0A6J1CZY4_MOMCH</name>
<proteinExistence type="inferred from homology"/>
<dbReference type="PANTHER" id="PTHR23077">
    <property type="entry name" value="AAA-FAMILY ATPASE"/>
    <property type="match status" value="1"/>
</dbReference>
<evidence type="ECO:0000256" key="9">
    <source>
        <dbReference type="ARBA" id="ARBA00034920"/>
    </source>
</evidence>
<dbReference type="GeneID" id="111016289"/>
<comment type="catalytic activity">
    <reaction evidence="10">
        <text>ATP + H2O = ADP + phosphate + H(+)</text>
        <dbReference type="Rhea" id="RHEA:13065"/>
        <dbReference type="ChEBI" id="CHEBI:15377"/>
        <dbReference type="ChEBI" id="CHEBI:15378"/>
        <dbReference type="ChEBI" id="CHEBI:30616"/>
        <dbReference type="ChEBI" id="CHEBI:43474"/>
        <dbReference type="ChEBI" id="CHEBI:456216"/>
    </reaction>
    <physiologicalReaction direction="left-to-right" evidence="10">
        <dbReference type="Rhea" id="RHEA:13066"/>
    </physiologicalReaction>
</comment>
<dbReference type="CDD" id="cd19527">
    <property type="entry name" value="RecA-like_PEX6_r2"/>
    <property type="match status" value="1"/>
</dbReference>
<dbReference type="SMART" id="SM00382">
    <property type="entry name" value="AAA"/>
    <property type="match status" value="2"/>
</dbReference>
<gene>
    <name evidence="13" type="primary">LOC111016289</name>
</gene>
<dbReference type="GO" id="GO:0016887">
    <property type="term" value="F:ATP hydrolysis activity"/>
    <property type="evidence" value="ECO:0007669"/>
    <property type="project" value="InterPro"/>
</dbReference>
<keyword evidence="6" id="KW-0067">ATP-binding</keyword>
<evidence type="ECO:0000256" key="10">
    <source>
        <dbReference type="ARBA" id="ARBA00048778"/>
    </source>
</evidence>
<comment type="similarity">
    <text evidence="2">Belongs to the AAA ATPase family.</text>
</comment>
<evidence type="ECO:0000256" key="2">
    <source>
        <dbReference type="ARBA" id="ARBA00006914"/>
    </source>
</evidence>
<reference evidence="13" key="1">
    <citation type="submission" date="2025-08" db="UniProtKB">
        <authorList>
            <consortium name="RefSeq"/>
        </authorList>
    </citation>
    <scope>IDENTIFICATION</scope>
    <source>
        <strain evidence="13">OHB3-1</strain>
    </source>
</reference>
<keyword evidence="3" id="KW-0962">Peroxisome biogenesis</keyword>
<evidence type="ECO:0000256" key="1">
    <source>
        <dbReference type="ARBA" id="ARBA00004370"/>
    </source>
</evidence>
<accession>A0A6J1CZY4</accession>
<evidence type="ECO:0000256" key="7">
    <source>
        <dbReference type="ARBA" id="ARBA00023136"/>
    </source>
</evidence>
<feature type="domain" description="AAA+ ATPase" evidence="11">
    <location>
        <begin position="440"/>
        <end position="599"/>
    </location>
</feature>
<feature type="domain" description="AAA+ ATPase" evidence="11">
    <location>
        <begin position="753"/>
        <end position="892"/>
    </location>
</feature>
<evidence type="ECO:0000256" key="6">
    <source>
        <dbReference type="ARBA" id="ARBA00022840"/>
    </source>
</evidence>
<dbReference type="FunFam" id="1.10.8.60:FF:000077">
    <property type="entry name" value="Peroxisome biogenesis protein 6"/>
    <property type="match status" value="1"/>
</dbReference>
<evidence type="ECO:0000256" key="5">
    <source>
        <dbReference type="ARBA" id="ARBA00022801"/>
    </source>
</evidence>
<dbReference type="InterPro" id="IPR027417">
    <property type="entry name" value="P-loop_NTPase"/>
</dbReference>
<dbReference type="RefSeq" id="XP_022147360.1">
    <property type="nucleotide sequence ID" value="XM_022291668.1"/>
</dbReference>
<protein>
    <recommendedName>
        <fullName evidence="8">Peroxisomal ATPase PEX6</fullName>
    </recommendedName>
    <alternativeName>
        <fullName evidence="9">Peroxin-6</fullName>
    </alternativeName>
</protein>
<evidence type="ECO:0000313" key="13">
    <source>
        <dbReference type="RefSeq" id="XP_022147360.1"/>
    </source>
</evidence>
<keyword evidence="7" id="KW-0472">Membrane</keyword>
<dbReference type="FunFam" id="3.40.50.300:FF:001716">
    <property type="entry name" value="Peroxisome biogenesis protein 6"/>
    <property type="match status" value="1"/>
</dbReference>
<dbReference type="Gene3D" id="3.40.50.300">
    <property type="entry name" value="P-loop containing nucleotide triphosphate hydrolases"/>
    <property type="match status" value="2"/>
</dbReference>
<dbReference type="GO" id="GO:0016558">
    <property type="term" value="P:protein import into peroxisome matrix"/>
    <property type="evidence" value="ECO:0007669"/>
    <property type="project" value="TreeGrafter"/>
</dbReference>
<dbReference type="FunFam" id="3.40.50.300:FF:000109">
    <property type="entry name" value="Peroxisomal biogenesis factor 6"/>
    <property type="match status" value="1"/>
</dbReference>
<dbReference type="PROSITE" id="PS00674">
    <property type="entry name" value="AAA"/>
    <property type="match status" value="1"/>
</dbReference>
<dbReference type="InterPro" id="IPR050168">
    <property type="entry name" value="AAA_ATPase_domain"/>
</dbReference>
<dbReference type="AlphaFoldDB" id="A0A6J1CZY4"/>
<dbReference type="PANTHER" id="PTHR23077:SF9">
    <property type="entry name" value="PEROXISOMAL ATPASE PEX6"/>
    <property type="match status" value="1"/>
</dbReference>
<evidence type="ECO:0000313" key="12">
    <source>
        <dbReference type="Proteomes" id="UP000504603"/>
    </source>
</evidence>
<dbReference type="Proteomes" id="UP000504603">
    <property type="component" value="Unplaced"/>
</dbReference>
<dbReference type="GO" id="GO:0005829">
    <property type="term" value="C:cytosol"/>
    <property type="evidence" value="ECO:0007669"/>
    <property type="project" value="TreeGrafter"/>
</dbReference>
<dbReference type="SUPFAM" id="SSF52540">
    <property type="entry name" value="P-loop containing nucleoside triphosphate hydrolases"/>
    <property type="match status" value="2"/>
</dbReference>
<dbReference type="InterPro" id="IPR003960">
    <property type="entry name" value="ATPase_AAA_CS"/>
</dbReference>